<evidence type="ECO:0000256" key="4">
    <source>
        <dbReference type="ARBA" id="ARBA00023136"/>
    </source>
</evidence>
<dbReference type="Proteomes" id="UP001241056">
    <property type="component" value="Unassembled WGS sequence"/>
</dbReference>
<evidence type="ECO:0000256" key="5">
    <source>
        <dbReference type="SAM" id="Phobius"/>
    </source>
</evidence>
<dbReference type="RefSeq" id="WP_289409490.1">
    <property type="nucleotide sequence ID" value="NZ_JAUCDY010000001.1"/>
</dbReference>
<dbReference type="EMBL" id="JAUCDY010000001">
    <property type="protein sequence ID" value="MDM7856863.1"/>
    <property type="molecule type" value="Genomic_DNA"/>
</dbReference>
<evidence type="ECO:0000256" key="3">
    <source>
        <dbReference type="ARBA" id="ARBA00022989"/>
    </source>
</evidence>
<evidence type="ECO:0000313" key="7">
    <source>
        <dbReference type="Proteomes" id="UP001241056"/>
    </source>
</evidence>
<comment type="caution">
    <text evidence="6">The sequence shown here is derived from an EMBL/GenBank/DDBJ whole genome shotgun (WGS) entry which is preliminary data.</text>
</comment>
<sequence length="119" mass="13486">MQQEKKFKRSDEPIWWGLFSGGGVCFAVFLPSVILFYGLLLPLGVVTLEYQQASAWFFSFWGLVFVGAVIALPAFHSLHRIRHALYDLKFQQKTLIKWLTMGFAALLSAACMLIWLAGL</sequence>
<feature type="transmembrane region" description="Helical" evidence="5">
    <location>
        <begin position="53"/>
        <end position="75"/>
    </location>
</feature>
<evidence type="ECO:0000256" key="1">
    <source>
        <dbReference type="ARBA" id="ARBA00022475"/>
    </source>
</evidence>
<evidence type="ECO:0000313" key="6">
    <source>
        <dbReference type="EMBL" id="MDM7856863.1"/>
    </source>
</evidence>
<dbReference type="Gene3D" id="1.20.1300.10">
    <property type="entry name" value="Fumarate reductase/succinate dehydrogenase, transmembrane subunit"/>
    <property type="match status" value="1"/>
</dbReference>
<keyword evidence="7" id="KW-1185">Reference proteome</keyword>
<dbReference type="NCBIfam" id="NF003977">
    <property type="entry name" value="PRK05470.1-1"/>
    <property type="match status" value="1"/>
</dbReference>
<keyword evidence="3 5" id="KW-1133">Transmembrane helix</keyword>
<protein>
    <submittedName>
        <fullName evidence="6">Fumarate reductase subunit D</fullName>
    </submittedName>
</protein>
<keyword evidence="4 5" id="KW-0472">Membrane</keyword>
<dbReference type="InterPro" id="IPR003418">
    <property type="entry name" value="Fumarate_red_D"/>
</dbReference>
<keyword evidence="2 5" id="KW-0812">Transmembrane</keyword>
<name>A0ABT7SL06_9GAMM</name>
<dbReference type="InterPro" id="IPR034804">
    <property type="entry name" value="SQR/QFR_C/D"/>
</dbReference>
<feature type="transmembrane region" description="Helical" evidence="5">
    <location>
        <begin position="95"/>
        <end position="117"/>
    </location>
</feature>
<evidence type="ECO:0000256" key="2">
    <source>
        <dbReference type="ARBA" id="ARBA00022692"/>
    </source>
</evidence>
<dbReference type="Pfam" id="PF02313">
    <property type="entry name" value="Fumarate_red_D"/>
    <property type="match status" value="1"/>
</dbReference>
<accession>A0ABT7SL06</accession>
<proteinExistence type="predicted"/>
<gene>
    <name evidence="6" type="ORF">QEZ41_01005</name>
</gene>
<dbReference type="SUPFAM" id="SSF81343">
    <property type="entry name" value="Fumarate reductase respiratory complex transmembrane subunits"/>
    <property type="match status" value="1"/>
</dbReference>
<organism evidence="6 7">
    <name type="scientific">Thiopseudomonas acetoxidans</name>
    <dbReference type="NCBI Taxonomy" id="3041622"/>
    <lineage>
        <taxon>Bacteria</taxon>
        <taxon>Pseudomonadati</taxon>
        <taxon>Pseudomonadota</taxon>
        <taxon>Gammaproteobacteria</taxon>
        <taxon>Pseudomonadales</taxon>
        <taxon>Pseudomonadaceae</taxon>
        <taxon>Thiopseudomonas</taxon>
    </lineage>
</organism>
<feature type="transmembrane region" description="Helical" evidence="5">
    <location>
        <begin position="14"/>
        <end position="41"/>
    </location>
</feature>
<reference evidence="6 7" key="1">
    <citation type="submission" date="2023-06" db="EMBL/GenBank/DDBJ databases">
        <title>Thiopseudomonas sp. CY1220 draft genome sequence.</title>
        <authorList>
            <person name="Zhao G."/>
            <person name="An M."/>
        </authorList>
    </citation>
    <scope>NUCLEOTIDE SEQUENCE [LARGE SCALE GENOMIC DNA]</scope>
    <source>
        <strain evidence="6 7">CY1220</strain>
    </source>
</reference>
<keyword evidence="1" id="KW-1003">Cell membrane</keyword>